<evidence type="ECO:0000313" key="1">
    <source>
        <dbReference type="EMBL" id="MCH79480.1"/>
    </source>
</evidence>
<dbReference type="AlphaFoldDB" id="A0A392LX00"/>
<proteinExistence type="predicted"/>
<sequence length="149" mass="16650">MLGCIRPCFTSFLYKLSILIDGSGSLILLEASQFMALTSCLQKQTWYPMASFLLKLICVSPVVAVLNQLSTYFSHAVSLALSGRGSRSRRMERKKSKTFKKFRVFPITTFGQGQILLLPVAENNELSDNFKLSLLVVESDYLFGSCLAF</sequence>
<dbReference type="Proteomes" id="UP000265520">
    <property type="component" value="Unassembled WGS sequence"/>
</dbReference>
<evidence type="ECO:0000313" key="2">
    <source>
        <dbReference type="Proteomes" id="UP000265520"/>
    </source>
</evidence>
<accession>A0A392LX00</accession>
<dbReference type="EMBL" id="LXQA010000136">
    <property type="protein sequence ID" value="MCH79480.1"/>
    <property type="molecule type" value="Genomic_DNA"/>
</dbReference>
<name>A0A392LX00_9FABA</name>
<keyword evidence="2" id="KW-1185">Reference proteome</keyword>
<reference evidence="1 2" key="1">
    <citation type="journal article" date="2018" name="Front. Plant Sci.">
        <title>Red Clover (Trifolium pratense) and Zigzag Clover (T. medium) - A Picture of Genomic Similarities and Differences.</title>
        <authorList>
            <person name="Dluhosova J."/>
            <person name="Istvanek J."/>
            <person name="Nedelnik J."/>
            <person name="Repkova J."/>
        </authorList>
    </citation>
    <scope>NUCLEOTIDE SEQUENCE [LARGE SCALE GENOMIC DNA]</scope>
    <source>
        <strain evidence="2">cv. 10/8</strain>
        <tissue evidence="1">Leaf</tissue>
    </source>
</reference>
<protein>
    <submittedName>
        <fullName evidence="1">Uncharacterized protein</fullName>
    </submittedName>
</protein>
<comment type="caution">
    <text evidence="1">The sequence shown here is derived from an EMBL/GenBank/DDBJ whole genome shotgun (WGS) entry which is preliminary data.</text>
</comment>
<gene>
    <name evidence="1" type="ORF">A2U01_0000229</name>
</gene>
<organism evidence="1 2">
    <name type="scientific">Trifolium medium</name>
    <dbReference type="NCBI Taxonomy" id="97028"/>
    <lineage>
        <taxon>Eukaryota</taxon>
        <taxon>Viridiplantae</taxon>
        <taxon>Streptophyta</taxon>
        <taxon>Embryophyta</taxon>
        <taxon>Tracheophyta</taxon>
        <taxon>Spermatophyta</taxon>
        <taxon>Magnoliopsida</taxon>
        <taxon>eudicotyledons</taxon>
        <taxon>Gunneridae</taxon>
        <taxon>Pentapetalae</taxon>
        <taxon>rosids</taxon>
        <taxon>fabids</taxon>
        <taxon>Fabales</taxon>
        <taxon>Fabaceae</taxon>
        <taxon>Papilionoideae</taxon>
        <taxon>50 kb inversion clade</taxon>
        <taxon>NPAAA clade</taxon>
        <taxon>Hologalegina</taxon>
        <taxon>IRL clade</taxon>
        <taxon>Trifolieae</taxon>
        <taxon>Trifolium</taxon>
    </lineage>
</organism>